<feature type="transmembrane region" description="Helical" evidence="1">
    <location>
        <begin position="89"/>
        <end position="110"/>
    </location>
</feature>
<feature type="transmembrane region" description="Helical" evidence="1">
    <location>
        <begin position="163"/>
        <end position="196"/>
    </location>
</feature>
<protein>
    <recommendedName>
        <fullName evidence="4">Glycosyltransferase RgtA/B/C/D-like domain-containing protein</fullName>
    </recommendedName>
</protein>
<evidence type="ECO:0000256" key="1">
    <source>
        <dbReference type="SAM" id="Phobius"/>
    </source>
</evidence>
<gene>
    <name evidence="2" type="ORF">UT34_C0001G0328</name>
</gene>
<dbReference type="STRING" id="1619100.UT34_C0001G0328"/>
<accession>A0A0G0MT10</accession>
<evidence type="ECO:0008006" key="4">
    <source>
        <dbReference type="Google" id="ProtNLM"/>
    </source>
</evidence>
<feature type="transmembrane region" description="Helical" evidence="1">
    <location>
        <begin position="332"/>
        <end position="350"/>
    </location>
</feature>
<proteinExistence type="predicted"/>
<comment type="caution">
    <text evidence="2">The sequence shown here is derived from an EMBL/GenBank/DDBJ whole genome shotgun (WGS) entry which is preliminary data.</text>
</comment>
<feature type="transmembrane region" description="Helical" evidence="1">
    <location>
        <begin position="12"/>
        <end position="29"/>
    </location>
</feature>
<sequence length="540" mass="61733">MKILTWFKSHYYIILPILLLSVISLMNFHSNQFIMGLDNISPYFNSRAVLDKLFGSETGAVFANLPFLFTLPIFELLKLISIPIWAINQLYLMFGLWMGVLGTGYLVYRITKSKKGFLFGSVLSLANLATFWIFNQPNYFFVAAFASIPWLMEWGIGKPEKNLVLTIIRITAVILFFQTTMNLVVFISYLFAILLIQFAINTSRVEWKSNLITQTKRLGIILLILLIVWQAGIFLTGKSDFVVSKLVTYYSSIKENPLTKAITKDLQASGIINNNIVNNIVFKNSWVETHTTEGIRLFQSYDYYSGPIFLIGLIPFVLALSTLFNSDRQKKIPLHFALIVGLILMSSIMLKATQGVPVLSEAFRWSASKFWPLIIFPIILLATDSLVTLKRPLITGIVFGLLLIYILPMFTGNLFSKELVTKLPGEYFKLDNNIKSETLYYYLPAPQDLYFYTYKFGYFGSDFVSYMTKGDTQKTGILSYFNNVERYKSISKSLVNCESKIENIKIIWDSNVETGSNIIKNCLDSKYNLTSKDRGLYIYE</sequence>
<keyword evidence="1" id="KW-1133">Transmembrane helix</keyword>
<evidence type="ECO:0000313" key="2">
    <source>
        <dbReference type="EMBL" id="KKR06288.1"/>
    </source>
</evidence>
<feature type="transmembrane region" description="Helical" evidence="1">
    <location>
        <begin position="116"/>
        <end position="134"/>
    </location>
</feature>
<keyword evidence="1" id="KW-0472">Membrane</keyword>
<dbReference type="Proteomes" id="UP000034799">
    <property type="component" value="Unassembled WGS sequence"/>
</dbReference>
<feature type="transmembrane region" description="Helical" evidence="1">
    <location>
        <begin position="303"/>
        <end position="325"/>
    </location>
</feature>
<evidence type="ECO:0000313" key="3">
    <source>
        <dbReference type="Proteomes" id="UP000034799"/>
    </source>
</evidence>
<reference evidence="2 3" key="1">
    <citation type="journal article" date="2015" name="Nature">
        <title>rRNA introns, odd ribosomes, and small enigmatic genomes across a large radiation of phyla.</title>
        <authorList>
            <person name="Brown C.T."/>
            <person name="Hug L.A."/>
            <person name="Thomas B.C."/>
            <person name="Sharon I."/>
            <person name="Castelle C.J."/>
            <person name="Singh A."/>
            <person name="Wilkins M.J."/>
            <person name="Williams K.H."/>
            <person name="Banfield J.F."/>
        </authorList>
    </citation>
    <scope>NUCLEOTIDE SEQUENCE [LARGE SCALE GENOMIC DNA]</scope>
</reference>
<feature type="transmembrane region" description="Helical" evidence="1">
    <location>
        <begin position="396"/>
        <end position="415"/>
    </location>
</feature>
<dbReference type="AlphaFoldDB" id="A0A0G0MT10"/>
<feature type="transmembrane region" description="Helical" evidence="1">
    <location>
        <begin position="370"/>
        <end position="389"/>
    </location>
</feature>
<dbReference type="EMBL" id="LBWK01000001">
    <property type="protein sequence ID" value="KKR06288.1"/>
    <property type="molecule type" value="Genomic_DNA"/>
</dbReference>
<keyword evidence="1" id="KW-0812">Transmembrane</keyword>
<feature type="transmembrane region" description="Helical" evidence="1">
    <location>
        <begin position="139"/>
        <end position="157"/>
    </location>
</feature>
<name>A0A0G0MT10_9BACT</name>
<feature type="transmembrane region" description="Helical" evidence="1">
    <location>
        <begin position="217"/>
        <end position="237"/>
    </location>
</feature>
<feature type="transmembrane region" description="Helical" evidence="1">
    <location>
        <begin position="59"/>
        <end position="77"/>
    </location>
</feature>
<organism evidence="2 3">
    <name type="scientific">candidate division WS6 bacterium GW2011_GWF2_39_15</name>
    <dbReference type="NCBI Taxonomy" id="1619100"/>
    <lineage>
        <taxon>Bacteria</taxon>
        <taxon>Candidatus Dojkabacteria</taxon>
    </lineage>
</organism>